<dbReference type="AlphaFoldDB" id="K3WVQ7"/>
<evidence type="ECO:0000256" key="8">
    <source>
        <dbReference type="SAM" id="MobiDB-lite"/>
    </source>
</evidence>
<proteinExistence type="inferred from homology"/>
<evidence type="ECO:0000256" key="4">
    <source>
        <dbReference type="ARBA" id="ARBA00022723"/>
    </source>
</evidence>
<evidence type="ECO:0000259" key="9">
    <source>
        <dbReference type="PROSITE" id="PS51405"/>
    </source>
</evidence>
<organism evidence="10 11">
    <name type="scientific">Globisporangium ultimum (strain ATCC 200006 / CBS 805.95 / DAOM BR144)</name>
    <name type="common">Pythium ultimum</name>
    <dbReference type="NCBI Taxonomy" id="431595"/>
    <lineage>
        <taxon>Eukaryota</taxon>
        <taxon>Sar</taxon>
        <taxon>Stramenopiles</taxon>
        <taxon>Oomycota</taxon>
        <taxon>Peronosporomycetes</taxon>
        <taxon>Pythiales</taxon>
        <taxon>Pythiaceae</taxon>
        <taxon>Globisporangium</taxon>
    </lineage>
</organism>
<evidence type="ECO:0000256" key="6">
    <source>
        <dbReference type="ARBA" id="ARBA00023004"/>
    </source>
</evidence>
<dbReference type="HOGENOM" id="CLU_050230_7_0_1"/>
<evidence type="ECO:0000256" key="3">
    <source>
        <dbReference type="ARBA" id="ARBA00022617"/>
    </source>
</evidence>
<evidence type="ECO:0000313" key="11">
    <source>
        <dbReference type="Proteomes" id="UP000019132"/>
    </source>
</evidence>
<dbReference type="InterPro" id="IPR036851">
    <property type="entry name" value="Chloroperoxidase-like_sf"/>
</dbReference>
<reference evidence="10" key="3">
    <citation type="submission" date="2015-02" db="UniProtKB">
        <authorList>
            <consortium name="EnsemblProtists"/>
        </authorList>
    </citation>
    <scope>IDENTIFICATION</scope>
    <source>
        <strain evidence="10">DAOM BR144</strain>
    </source>
</reference>
<keyword evidence="4" id="KW-0479">Metal-binding</keyword>
<dbReference type="Pfam" id="PF01328">
    <property type="entry name" value="Peroxidase_2"/>
    <property type="match status" value="1"/>
</dbReference>
<dbReference type="Proteomes" id="UP000019132">
    <property type="component" value="Unassembled WGS sequence"/>
</dbReference>
<dbReference type="EMBL" id="GL376599">
    <property type="status" value="NOT_ANNOTATED_CDS"/>
    <property type="molecule type" value="Genomic_DNA"/>
</dbReference>
<reference evidence="11" key="2">
    <citation type="submission" date="2010-04" db="EMBL/GenBank/DDBJ databases">
        <authorList>
            <person name="Buell R."/>
            <person name="Hamilton J."/>
            <person name="Hostetler J."/>
        </authorList>
    </citation>
    <scope>NUCLEOTIDE SEQUENCE [LARGE SCALE GENOMIC DNA]</scope>
    <source>
        <strain evidence="11">DAOM:BR144</strain>
    </source>
</reference>
<dbReference type="VEuPathDB" id="FungiDB:PYU1_G009037"/>
<comment type="similarity">
    <text evidence="7">Belongs to the chloroperoxidase family.</text>
</comment>
<feature type="region of interest" description="Disordered" evidence="8">
    <location>
        <begin position="1"/>
        <end position="25"/>
    </location>
</feature>
<feature type="compositionally biased region" description="Polar residues" evidence="8">
    <location>
        <begin position="14"/>
        <end position="24"/>
    </location>
</feature>
<dbReference type="STRING" id="431595.K3WVQ7"/>
<reference evidence="11" key="1">
    <citation type="journal article" date="2010" name="Genome Biol.">
        <title>Genome sequence of the necrotrophic plant pathogen Pythium ultimum reveals original pathogenicity mechanisms and effector repertoire.</title>
        <authorList>
            <person name="Levesque C.A."/>
            <person name="Brouwer H."/>
            <person name="Cano L."/>
            <person name="Hamilton J.P."/>
            <person name="Holt C."/>
            <person name="Huitema E."/>
            <person name="Raffaele S."/>
            <person name="Robideau G.P."/>
            <person name="Thines M."/>
            <person name="Win J."/>
            <person name="Zerillo M.M."/>
            <person name="Beakes G.W."/>
            <person name="Boore J.L."/>
            <person name="Busam D."/>
            <person name="Dumas B."/>
            <person name="Ferriera S."/>
            <person name="Fuerstenberg S.I."/>
            <person name="Gachon C.M."/>
            <person name="Gaulin E."/>
            <person name="Govers F."/>
            <person name="Grenville-Briggs L."/>
            <person name="Horner N."/>
            <person name="Hostetler J."/>
            <person name="Jiang R.H."/>
            <person name="Johnson J."/>
            <person name="Krajaejun T."/>
            <person name="Lin H."/>
            <person name="Meijer H.J."/>
            <person name="Moore B."/>
            <person name="Morris P."/>
            <person name="Phuntmart V."/>
            <person name="Puiu D."/>
            <person name="Shetty J."/>
            <person name="Stajich J.E."/>
            <person name="Tripathy S."/>
            <person name="Wawra S."/>
            <person name="van West P."/>
            <person name="Whitty B.R."/>
            <person name="Coutinho P.M."/>
            <person name="Henrissat B."/>
            <person name="Martin F."/>
            <person name="Thomas P.D."/>
            <person name="Tyler B.M."/>
            <person name="De Vries R.P."/>
            <person name="Kamoun S."/>
            <person name="Yandell M."/>
            <person name="Tisserat N."/>
            <person name="Buell C.R."/>
        </authorList>
    </citation>
    <scope>NUCLEOTIDE SEQUENCE</scope>
    <source>
        <strain evidence="11">DAOM:BR144</strain>
    </source>
</reference>
<dbReference type="PROSITE" id="PS51405">
    <property type="entry name" value="HEME_HALOPEROXIDASE"/>
    <property type="match status" value="1"/>
</dbReference>
<name>K3WVQ7_GLOUD</name>
<dbReference type="Gene3D" id="1.10.489.10">
    <property type="entry name" value="Chloroperoxidase-like"/>
    <property type="match status" value="1"/>
</dbReference>
<dbReference type="eggNOG" id="ENOG502S5K7">
    <property type="taxonomic scope" value="Eukaryota"/>
</dbReference>
<feature type="domain" description="Heme haloperoxidase family profile" evidence="9">
    <location>
        <begin position="4"/>
        <end position="239"/>
    </location>
</feature>
<dbReference type="InterPro" id="IPR000028">
    <property type="entry name" value="Chloroperoxidase"/>
</dbReference>
<keyword evidence="11" id="KW-1185">Reference proteome</keyword>
<dbReference type="GO" id="GO:0046872">
    <property type="term" value="F:metal ion binding"/>
    <property type="evidence" value="ECO:0007669"/>
    <property type="project" value="UniProtKB-KW"/>
</dbReference>
<comment type="cofactor">
    <cofactor evidence="1">
        <name>heme b</name>
        <dbReference type="ChEBI" id="CHEBI:60344"/>
    </cofactor>
</comment>
<evidence type="ECO:0000256" key="2">
    <source>
        <dbReference type="ARBA" id="ARBA00022559"/>
    </source>
</evidence>
<dbReference type="InParanoid" id="K3WVQ7"/>
<evidence type="ECO:0000256" key="7">
    <source>
        <dbReference type="ARBA" id="ARBA00025795"/>
    </source>
</evidence>
<protein>
    <recommendedName>
        <fullName evidence="9">Heme haloperoxidase family profile domain-containing protein</fullName>
    </recommendedName>
</protein>
<dbReference type="OMA" id="CPAMNSL"/>
<sequence>MQPAGHEYFRPPRSETSGVPNSPAQYHRSPCPCLNTLANHGYLPRDGKNLTPQMLKHAVCNAFNLDPSLAKTLVAPLPHEFTLADLGKHNFLEHDASLVHDDAFFQSDPTEINVSLADELFSRAVADSGGGETDTTRVITPRVLAQYRADREQDCKQRDPEYTFDRKRQLTAYAESSALLLGMGDYTTETISVAHAHSFLVDEKFPDDFIRSTKTITKWKATWLAVKLKLMARFPRNSP</sequence>
<accession>K3WVQ7</accession>
<evidence type="ECO:0000313" key="10">
    <source>
        <dbReference type="EnsemblProtists" id="PYU1_T009055"/>
    </source>
</evidence>
<dbReference type="PANTHER" id="PTHR33577">
    <property type="entry name" value="STERIGMATOCYSTIN BIOSYNTHESIS PEROXIDASE STCC-RELATED"/>
    <property type="match status" value="1"/>
</dbReference>
<keyword evidence="5" id="KW-0560">Oxidoreductase</keyword>
<evidence type="ECO:0000256" key="5">
    <source>
        <dbReference type="ARBA" id="ARBA00023002"/>
    </source>
</evidence>
<dbReference type="GO" id="GO:0004601">
    <property type="term" value="F:peroxidase activity"/>
    <property type="evidence" value="ECO:0007669"/>
    <property type="project" value="UniProtKB-KW"/>
</dbReference>
<dbReference type="EnsemblProtists" id="PYU1_T009055">
    <property type="protein sequence ID" value="PYU1_T009055"/>
    <property type="gene ID" value="PYU1_G009037"/>
</dbReference>
<evidence type="ECO:0000256" key="1">
    <source>
        <dbReference type="ARBA" id="ARBA00001970"/>
    </source>
</evidence>
<dbReference type="PANTHER" id="PTHR33577:SF9">
    <property type="entry name" value="PEROXIDASE STCC"/>
    <property type="match status" value="1"/>
</dbReference>
<keyword evidence="6" id="KW-0408">Iron</keyword>
<keyword evidence="2" id="KW-0575">Peroxidase</keyword>
<keyword evidence="3" id="KW-0349">Heme</keyword>
<dbReference type="SUPFAM" id="SSF47571">
    <property type="entry name" value="Cloroperoxidase"/>
    <property type="match status" value="1"/>
</dbReference>